<dbReference type="Pfam" id="PF00668">
    <property type="entry name" value="Condensation"/>
    <property type="match status" value="2"/>
</dbReference>
<dbReference type="EMBL" id="CP099586">
    <property type="protein sequence ID" value="USS44412.1"/>
    <property type="molecule type" value="Genomic_DNA"/>
</dbReference>
<accession>A0ABY5BEX4</accession>
<dbReference type="Gene3D" id="2.30.38.10">
    <property type="entry name" value="Luciferase, Domain 3"/>
    <property type="match status" value="2"/>
</dbReference>
<dbReference type="InterPro" id="IPR006162">
    <property type="entry name" value="Ppantetheine_attach_site"/>
</dbReference>
<dbReference type="Gene3D" id="3.40.50.150">
    <property type="entry name" value="Vaccinia Virus protein VP39"/>
    <property type="match status" value="1"/>
</dbReference>
<dbReference type="Proteomes" id="UP001056386">
    <property type="component" value="Plasmid unnamed3"/>
</dbReference>
<dbReference type="InterPro" id="IPR024011">
    <property type="entry name" value="Biosynth_lucif-like_mOase_dom"/>
</dbReference>
<dbReference type="Pfam" id="PF00550">
    <property type="entry name" value="PP-binding"/>
    <property type="match status" value="1"/>
</dbReference>
<dbReference type="InterPro" id="IPR020806">
    <property type="entry name" value="PKS_PP-bd"/>
</dbReference>
<dbReference type="Gene3D" id="3.40.50.12780">
    <property type="entry name" value="N-terminal domain of ligase-like"/>
    <property type="match status" value="1"/>
</dbReference>
<dbReference type="Gene3D" id="3.20.20.30">
    <property type="entry name" value="Luciferase-like domain"/>
    <property type="match status" value="1"/>
</dbReference>
<dbReference type="NCBIfam" id="TIGR01733">
    <property type="entry name" value="AA-adenyl-dom"/>
    <property type="match status" value="1"/>
</dbReference>
<feature type="domain" description="Carrier" evidence="4">
    <location>
        <begin position="971"/>
        <end position="1045"/>
    </location>
</feature>
<protein>
    <submittedName>
        <fullName evidence="5">Amino acid adenylation domain-containing protein</fullName>
    </submittedName>
</protein>
<evidence type="ECO:0000256" key="2">
    <source>
        <dbReference type="ARBA" id="ARBA00022450"/>
    </source>
</evidence>
<dbReference type="InterPro" id="IPR010071">
    <property type="entry name" value="AA_adenyl_dom"/>
</dbReference>
<dbReference type="Pfam" id="PF00501">
    <property type="entry name" value="AMP-binding"/>
    <property type="match status" value="3"/>
</dbReference>
<keyword evidence="2" id="KW-0596">Phosphopantetheine</keyword>
<dbReference type="InterPro" id="IPR011251">
    <property type="entry name" value="Luciferase-like_dom"/>
</dbReference>
<evidence type="ECO:0000313" key="5">
    <source>
        <dbReference type="EMBL" id="USS44412.1"/>
    </source>
</evidence>
<keyword evidence="3" id="KW-0597">Phosphoprotein</keyword>
<dbReference type="InterPro" id="IPR013216">
    <property type="entry name" value="Methyltransf_11"/>
</dbReference>
<reference evidence="5" key="1">
    <citation type="submission" date="2022-06" db="EMBL/GenBank/DDBJ databases">
        <title>Draft genome sequence of Burkholderia glumae strain GR20004 isolated from rice panicle showing bacterial panicle blight.</title>
        <authorList>
            <person name="Choi S.Y."/>
            <person name="Lee Y.H."/>
        </authorList>
    </citation>
    <scope>NUCLEOTIDE SEQUENCE</scope>
    <source>
        <strain evidence="5">GR20004</strain>
        <plasmid evidence="5">unnamed3</plasmid>
    </source>
</reference>
<evidence type="ECO:0000313" key="6">
    <source>
        <dbReference type="Proteomes" id="UP001056386"/>
    </source>
</evidence>
<dbReference type="SUPFAM" id="SSF47336">
    <property type="entry name" value="ACP-like"/>
    <property type="match status" value="1"/>
</dbReference>
<dbReference type="SUPFAM" id="SSF53335">
    <property type="entry name" value="S-adenosyl-L-methionine-dependent methyltransferases"/>
    <property type="match status" value="1"/>
</dbReference>
<name>A0ABY5BEX4_BURGL</name>
<dbReference type="Pfam" id="PF00296">
    <property type="entry name" value="Bac_luciferase"/>
    <property type="match status" value="1"/>
</dbReference>
<dbReference type="InterPro" id="IPR000873">
    <property type="entry name" value="AMP-dep_synth/lig_dom"/>
</dbReference>
<dbReference type="SMART" id="SM00823">
    <property type="entry name" value="PKS_PP"/>
    <property type="match status" value="1"/>
</dbReference>
<dbReference type="SUPFAM" id="SSF52777">
    <property type="entry name" value="CoA-dependent acyltransferases"/>
    <property type="match status" value="4"/>
</dbReference>
<dbReference type="Gene3D" id="3.30.300.30">
    <property type="match status" value="2"/>
</dbReference>
<evidence type="ECO:0000259" key="4">
    <source>
        <dbReference type="PROSITE" id="PS50075"/>
    </source>
</evidence>
<dbReference type="InterPro" id="IPR036736">
    <property type="entry name" value="ACP-like_sf"/>
</dbReference>
<keyword evidence="6" id="KW-1185">Reference proteome</keyword>
<organism evidence="5 6">
    <name type="scientific">Burkholderia glumae</name>
    <name type="common">Pseudomonas glumae</name>
    <dbReference type="NCBI Taxonomy" id="337"/>
    <lineage>
        <taxon>Bacteria</taxon>
        <taxon>Pseudomonadati</taxon>
        <taxon>Pseudomonadota</taxon>
        <taxon>Betaproteobacteria</taxon>
        <taxon>Burkholderiales</taxon>
        <taxon>Burkholderiaceae</taxon>
        <taxon>Burkholderia</taxon>
    </lineage>
</organism>
<dbReference type="InterPro" id="IPR009081">
    <property type="entry name" value="PP-bd_ACP"/>
</dbReference>
<dbReference type="InterPro" id="IPR020845">
    <property type="entry name" value="AMP-binding_CS"/>
</dbReference>
<dbReference type="InterPro" id="IPR025110">
    <property type="entry name" value="AMP-bd_C"/>
</dbReference>
<dbReference type="PROSITE" id="PS50075">
    <property type="entry name" value="CARRIER"/>
    <property type="match status" value="1"/>
</dbReference>
<dbReference type="PROSITE" id="PS00012">
    <property type="entry name" value="PHOSPHOPANTETHEINE"/>
    <property type="match status" value="1"/>
</dbReference>
<dbReference type="CDD" id="cd02440">
    <property type="entry name" value="AdoMet_MTases"/>
    <property type="match status" value="1"/>
</dbReference>
<dbReference type="RefSeq" id="WP_252836667.1">
    <property type="nucleotide sequence ID" value="NZ_CP099586.1"/>
</dbReference>
<dbReference type="Gene3D" id="3.40.50.980">
    <property type="match status" value="3"/>
</dbReference>
<dbReference type="InterPro" id="IPR023213">
    <property type="entry name" value="CAT-like_dom_sf"/>
</dbReference>
<dbReference type="InterPro" id="IPR036661">
    <property type="entry name" value="Luciferase-like_sf"/>
</dbReference>
<comment type="cofactor">
    <cofactor evidence="1">
        <name>pantetheine 4'-phosphate</name>
        <dbReference type="ChEBI" id="CHEBI:47942"/>
    </cofactor>
</comment>
<keyword evidence="5" id="KW-0614">Plasmid</keyword>
<dbReference type="InterPro" id="IPR045851">
    <property type="entry name" value="AMP-bd_C_sf"/>
</dbReference>
<dbReference type="InterPro" id="IPR042099">
    <property type="entry name" value="ANL_N_sf"/>
</dbReference>
<dbReference type="PANTHER" id="PTHR45527">
    <property type="entry name" value="NONRIBOSOMAL PEPTIDE SYNTHETASE"/>
    <property type="match status" value="1"/>
</dbReference>
<evidence type="ECO:0000256" key="1">
    <source>
        <dbReference type="ARBA" id="ARBA00001957"/>
    </source>
</evidence>
<dbReference type="InterPro" id="IPR001242">
    <property type="entry name" value="Condensation_dom"/>
</dbReference>
<dbReference type="InterPro" id="IPR029063">
    <property type="entry name" value="SAM-dependent_MTases_sf"/>
</dbReference>
<evidence type="ECO:0000256" key="3">
    <source>
        <dbReference type="ARBA" id="ARBA00022553"/>
    </source>
</evidence>
<dbReference type="Pfam" id="PF08241">
    <property type="entry name" value="Methyltransf_11"/>
    <property type="match status" value="1"/>
</dbReference>
<dbReference type="CDD" id="cd17646">
    <property type="entry name" value="A_NRPS_AB3403-like"/>
    <property type="match status" value="1"/>
</dbReference>
<dbReference type="SUPFAM" id="SSF51679">
    <property type="entry name" value="Bacterial luciferase-like"/>
    <property type="match status" value="1"/>
</dbReference>
<dbReference type="Gene3D" id="3.30.559.10">
    <property type="entry name" value="Chloramphenicol acetyltransferase-like domain"/>
    <property type="match status" value="2"/>
</dbReference>
<dbReference type="PROSITE" id="PS00455">
    <property type="entry name" value="AMP_BINDING"/>
    <property type="match status" value="2"/>
</dbReference>
<dbReference type="NCBIfam" id="TIGR04020">
    <property type="entry name" value="seco_metab_LLM"/>
    <property type="match status" value="1"/>
</dbReference>
<sequence length="2751" mass="297660">MTTSENATPLPITEAQRGIWVAQQIDPLSPRYNCGGYLEITGEPSFETLSRAIDAALAECEALRVNFVCNDSNPGQTVCPVAPNTLEFVDLRKSDDAEQLAVSIMSEDLSIARNLLAAGLIRQMLFVLPDSRCFYYLRYHHILMDGYGQIVYWRRVAELYSAFSTGAEPPPAPARTLAAILEADAAYMASAAREGDRRAWADKLRDLPPPVDLGGRANGLARARLRRSVALPTPLVDKLHARSSRSRSRWSPIMLAAVAAYVRTLVPGDDVVLSLPVPARIGAAALGTPAMLANELPLRLQVGLEQTFDELVAHVTSSVGFVLEHQRYRGEALQRELASSARSGRIGAPVVNLITFDRPVTFGTCPASPHYLSSGPVDDLLVGCYGRMDGVNIDLVFDANPERYSPEDVARHQTRFLHVLDALLSADIRAPLGAIDLLLPAERARIDRWNATQRPFDLTGSLHRLIEGQARRIPDAVAAINGTSQLTYRQLDEQASRLAAHLLALGVAPGDRVGVAEYRSLEMPVALLAILKAGAAYVPLDPDQPADRTAFQIDDAAVRVVLTRSTLRERFAALDAPTLVCVDAVLPGLPAPVSPLPDVGPDAAAYVIYTSGSTGRPKGVAVPHRGVVNRLLWMQEQYRLTADDCVLQKTPYTFDVSVWEFFWPLIAGSRIVFAEPGAHRDPRRIGALIDAHRVTTIHFVPPMLDLFLEELNAGEAGSLRRVICSGEALRAETVGAFFRAFPPASGVELHNLYGPTEASIDVSHWRCGPGDADGLVPIGAPVANTQLHVLDTAGRPVPVGSTGELFIGGVQVALGYLNRPELNARCFVDDPFRAGGTLYRTGDLARWRSDGAIEFLGRIDQQVKIRGFRVEPGEIESALLAHPDVRQAVVGTWRVRDGETRLIAHVVMRDDTPLAHGEMVAHLGARLPEYMIPQHLMTLRALPLSRNGKIDRGALPMPDSDAPLPSSGAAHFDTAAERLLAEVWRELLGAAAQLAEQSFFSLGGDSMLAIRMRSHVERAGMTFDIQDVFQYPTLRALATRLRPHGGAVAPARLAPFALLAQADRARLPTGVVDAYPVAAMQGGMLYHAELDAQSSVYRVVTSLRMAARFDVALLRRSIDATVARHPLLRTGFDLSSFSEPLQLVYGGASAPIAVVDATDDSTAAFEARVSDWVADAKHHCFDVSKPPLMTFAVHLRDADCFQLSVIEHHAILDGWSDAAMLQEIVDRYAAALDGQELWLPALPSAYADFVAEERRVSADSAASEYWRSRLLEAEHTGLPRRALPCAAAGGSRHRGFEVPLAADSLAGLQSLAREAGLPLKSLLTAVHVAVLGLVAGWARVSTGLVVNGRLEHEGGDAVLGVFLNTLPLSIDASGLSFVAIARAAFEFERDSAPYRRYPFGAIQQVAGGLELDSYVNFIDFHAMWRQRGADGALIRDAVGVAETNYPLAANFLVDPIGGQLRAWLDCDVTQLDEAFCEQMAGYYARGVAALLATPEARVDEVELIGPDEVAQLASWNDTYLEYDVEATIHGAFELHAAERPGAIALVHRDREIGYGELDARANRLARHLVADGLAPGLLVGISLPRGIDMVVAMLAVMKSGCAYVPLDPDYPHDRLRFISEDAGLACLIADSTSSLVGLVPGAVLMDRDDALLSAGRSTSPACPVGSDAAAYVIYTSGSTGRPKGTRITHRNAANFFAGMDARIGCGRDDVVLSVTSMSFDISVLELLWPLTRGARVVIAGEKIVRNLVADRDAPARELGLSLFFFAAAADDARRGDGYRLVMEAARLADALDFEAIWTPERHFHEFGGLYPNPSVMSAALASVTRRIGLRCGSVVAPLHDVIRVAEEWSLVDNLSHGRVGLAFASGWNANDFALAPHVYPNRKQHMSEQLDEFLRLWRGESVERINGAGEPVALRIFPKPVQAQPPVWLTSAGMIDTFERAGASGANLLTHLLGQDVDELSRKIAAYRAARARAGHPAAGRVTVMVHTYLDDDEETARAAARGPFREYLRTSTELWRQLFSSMGVDYSDSISREDLDSVLELAVDRYFDRSGLFGSPESVMPTLRALSAAGADELACLVDFGVPTDDALRGVRTISRLKRLYEAEVADAAHAFDALCTRHGVTLVQGTPSLMAAICDQPAALTALRGARALLVGGEAFPAGIADRLLTALPTTRLFNMYGPTETTIWSAVHELERAAHQRGRLVPIGRPIANTEIRVVDARLRPTPIGVAGELLIGGDGVSGVYLGRPDLSAERFPAHPSGRGRIYRTGDRARWRSDGLLEFLGRVDRQVKILGHRIEPDEVESVLSRHAQVANVAVVSHEGAGGRIELVAYVAPSALIVDTHAEEAHVARWGQVWEDAYADPDHGVSEVTDREFAGWKSSYTGAPIPIEQMRDWLARTVVSVLRLAPRRVIDVGVGVGLLLRNVVTAVDRYLGVDVSDTALDAARASLAHVPHDGVDVELRRGEATLLAELEPGAADTVVINSVIQYFPSATYLERVLAEAVRVVGARGAVFVGDVRDLGLIEAFHASVQLERAAPLTTAGELRAIVARKLAEETELCLSPQYFVALAARLGTVGRVQIEIKRGHAANELTRFRYDVTLLGARRDTAEPESVSIDWPALAATDDGVADSCLQALASRLECCGDEPLTVTAIPNRRLVKPLAQRRLLHEATHDTTAWSLERDVWLVDDTHAVDPEAVAGLADRLGLEVRLLVGADGRLDHFDARFSLPRDHTTNLGKAAAGPAFEITGQPS</sequence>
<dbReference type="SUPFAM" id="SSF56801">
    <property type="entry name" value="Acetyl-CoA synthetase-like"/>
    <property type="match status" value="3"/>
</dbReference>
<geneLocation type="plasmid" evidence="5 6">
    <name>unnamed3</name>
</geneLocation>
<proteinExistence type="predicted"/>
<dbReference type="Gene3D" id="3.30.559.30">
    <property type="entry name" value="Nonribosomal peptide synthetase, condensation domain"/>
    <property type="match status" value="2"/>
</dbReference>
<dbReference type="Pfam" id="PF13193">
    <property type="entry name" value="AMP-binding_C"/>
    <property type="match status" value="1"/>
</dbReference>
<dbReference type="Gene3D" id="1.10.1200.10">
    <property type="entry name" value="ACP-like"/>
    <property type="match status" value="1"/>
</dbReference>
<dbReference type="PANTHER" id="PTHR45527:SF1">
    <property type="entry name" value="FATTY ACID SYNTHASE"/>
    <property type="match status" value="1"/>
</dbReference>
<gene>
    <name evidence="5" type="ORF">NFI99_14175</name>
</gene>